<protein>
    <recommendedName>
        <fullName evidence="3">Septum formation-related domain-containing protein</fullName>
    </recommendedName>
</protein>
<accession>A0A938YG05</accession>
<evidence type="ECO:0008006" key="3">
    <source>
        <dbReference type="Google" id="ProtNLM"/>
    </source>
</evidence>
<evidence type="ECO:0000313" key="2">
    <source>
        <dbReference type="Proteomes" id="UP000663792"/>
    </source>
</evidence>
<gene>
    <name evidence="1" type="ORF">JL106_18105</name>
</gene>
<dbReference type="Proteomes" id="UP000663792">
    <property type="component" value="Unassembled WGS sequence"/>
</dbReference>
<evidence type="ECO:0000313" key="1">
    <source>
        <dbReference type="EMBL" id="MBM9469204.1"/>
    </source>
</evidence>
<keyword evidence="2" id="KW-1185">Reference proteome</keyword>
<dbReference type="AlphaFoldDB" id="A0A938YG05"/>
<dbReference type="EMBL" id="JAERWK010000025">
    <property type="protein sequence ID" value="MBM9469204.1"/>
    <property type="molecule type" value="Genomic_DNA"/>
</dbReference>
<reference evidence="1" key="1">
    <citation type="submission" date="2021-01" db="EMBL/GenBank/DDBJ databases">
        <title>YIM 132084 draft genome.</title>
        <authorList>
            <person name="An D."/>
        </authorList>
    </citation>
    <scope>NUCLEOTIDE SEQUENCE</scope>
    <source>
        <strain evidence="1">YIM 132084</strain>
    </source>
</reference>
<sequence>MVRRWAGWLAFAVVGVLVLIRPGVTGRPVGGTAEAMVLPAAPVSGACLDADGTPGSLAGVTPVGWAGFVACAEAKSGEVVWVRDLPAGTPLTEYQQLARSLGSRCTESAEDFVGAGTLRTVVPADAAGGDGSGVDAVTAGAGRLGFDPAGDAAAGGLDASAVGPRTTVVEWTPGMSLSTRWVIPDRVQRAAGRGWLACVVEPTWRGSYTGAARGALAGGRLPAAFGVCWSQLSSGSGRSLEHCRQPHQAQLLATTSVPEDTAADGVAVTRACRAVATRLLGRADPTMGGAVRIATADGGADGSDTRVLTCSVTAPTGRLVDGVVGLGDAPVPLLR</sequence>
<proteinExistence type="predicted"/>
<name>A0A938YG05_9ACTN</name>
<dbReference type="RefSeq" id="WP_205262166.1">
    <property type="nucleotide sequence ID" value="NZ_JAERWK010000025.1"/>
</dbReference>
<organism evidence="1 2">
    <name type="scientific">Nakamurella leprariae</name>
    <dbReference type="NCBI Taxonomy" id="2803911"/>
    <lineage>
        <taxon>Bacteria</taxon>
        <taxon>Bacillati</taxon>
        <taxon>Actinomycetota</taxon>
        <taxon>Actinomycetes</taxon>
        <taxon>Nakamurellales</taxon>
        <taxon>Nakamurellaceae</taxon>
        <taxon>Nakamurella</taxon>
    </lineage>
</organism>
<comment type="caution">
    <text evidence="1">The sequence shown here is derived from an EMBL/GenBank/DDBJ whole genome shotgun (WGS) entry which is preliminary data.</text>
</comment>